<dbReference type="EMBL" id="JBHRYA010000009">
    <property type="protein sequence ID" value="MFC3717094.1"/>
    <property type="molecule type" value="Genomic_DNA"/>
</dbReference>
<comment type="caution">
    <text evidence="4">The sequence shown here is derived from an EMBL/GenBank/DDBJ whole genome shotgun (WGS) entry which is preliminary data.</text>
</comment>
<feature type="chain" id="PRO_5046752236" evidence="2">
    <location>
        <begin position="29"/>
        <end position="493"/>
    </location>
</feature>
<dbReference type="Pfam" id="PF07687">
    <property type="entry name" value="M20_dimer"/>
    <property type="match status" value="1"/>
</dbReference>
<dbReference type="SUPFAM" id="SSF53187">
    <property type="entry name" value="Zn-dependent exopeptidases"/>
    <property type="match status" value="1"/>
</dbReference>
<organism evidence="4 5">
    <name type="scientific">Luteimonas soli</name>
    <dbReference type="NCBI Taxonomy" id="1648966"/>
    <lineage>
        <taxon>Bacteria</taxon>
        <taxon>Pseudomonadati</taxon>
        <taxon>Pseudomonadota</taxon>
        <taxon>Gammaproteobacteria</taxon>
        <taxon>Lysobacterales</taxon>
        <taxon>Lysobacteraceae</taxon>
        <taxon>Luteimonas</taxon>
    </lineage>
</organism>
<dbReference type="SUPFAM" id="SSF55031">
    <property type="entry name" value="Bacterial exopeptidase dimerisation domain"/>
    <property type="match status" value="1"/>
</dbReference>
<evidence type="ECO:0000256" key="2">
    <source>
        <dbReference type="SAM" id="SignalP"/>
    </source>
</evidence>
<feature type="domain" description="Peptidase M20 dimerisation" evidence="3">
    <location>
        <begin position="219"/>
        <end position="311"/>
    </location>
</feature>
<dbReference type="PANTHER" id="PTHR30575:SF0">
    <property type="entry name" value="XAA-ARG DIPEPTIDASE"/>
    <property type="match status" value="1"/>
</dbReference>
<dbReference type="Proteomes" id="UP001595705">
    <property type="component" value="Unassembled WGS sequence"/>
</dbReference>
<dbReference type="InterPro" id="IPR017439">
    <property type="entry name" value="Amidohydrolase"/>
</dbReference>
<dbReference type="Pfam" id="PF01546">
    <property type="entry name" value="Peptidase_M20"/>
    <property type="match status" value="1"/>
</dbReference>
<gene>
    <name evidence="4" type="ORF">ACFONC_13110</name>
</gene>
<dbReference type="PIRSF" id="PIRSF037227">
    <property type="entry name" value="Aminobenzoyl-glu_utiliz_pB"/>
    <property type="match status" value="1"/>
</dbReference>
<evidence type="ECO:0000259" key="3">
    <source>
        <dbReference type="Pfam" id="PF07687"/>
    </source>
</evidence>
<dbReference type="Gene3D" id="3.30.70.360">
    <property type="match status" value="1"/>
</dbReference>
<keyword evidence="1" id="KW-0378">Hydrolase</keyword>
<keyword evidence="2" id="KW-0732">Signal</keyword>
<dbReference type="InterPro" id="IPR036264">
    <property type="entry name" value="Bact_exopeptidase_dim_dom"/>
</dbReference>
<sequence>MRMMPAIRSGVATLVAAACIAAVPVAHAAPSDGDAAREVLRASIDAYAPRMAEVAHALWEQPELGYLETHSSRLLQDELAEAGFEVRAGIAGMPTAFVASAGNGKGPVIALLAEMDALPGMSQAAVPRRAPIAGQDAGQACGHNLFGAGSVAAARAIAQWLRETDRDGEVRVYGTPAEEGGSGKVYLVRAGAFDDVDVVLHWHPGDGNSAAQARTLANISGTFHFTGVASHAAIAPERGRSALDGVEALDFMANMMREHVPQQTRIHYVITDGGDAPNVVPDSAAVYYYVRHPEPEVVRDVFARLQAAAEGAAQGTGTRVAFEQSGGVFSVLPNDTLGRVLDASLRAVGGVGYGADDTRFATALQETLASPPPLAKAAEIGRYSADGQSFASTDVGDVSWAAPTAGIGTATWVPGTAAHSWQAVAASGHAIGAAGAEVAARALALAATRLYEDPALVRGAREEFERRRGADFSYRPLLERAAPPLDYRATDQD</sequence>
<reference evidence="5" key="1">
    <citation type="journal article" date="2019" name="Int. J. Syst. Evol. Microbiol.">
        <title>The Global Catalogue of Microorganisms (GCM) 10K type strain sequencing project: providing services to taxonomists for standard genome sequencing and annotation.</title>
        <authorList>
            <consortium name="The Broad Institute Genomics Platform"/>
            <consortium name="The Broad Institute Genome Sequencing Center for Infectious Disease"/>
            <person name="Wu L."/>
            <person name="Ma J."/>
        </authorList>
    </citation>
    <scope>NUCLEOTIDE SEQUENCE [LARGE SCALE GENOMIC DNA]</scope>
    <source>
        <strain evidence="5">KCTC 42441</strain>
    </source>
</reference>
<dbReference type="RefSeq" id="WP_386744799.1">
    <property type="nucleotide sequence ID" value="NZ_JBHRYA010000009.1"/>
</dbReference>
<dbReference type="Gene3D" id="3.40.630.10">
    <property type="entry name" value="Zn peptidases"/>
    <property type="match status" value="1"/>
</dbReference>
<dbReference type="InterPro" id="IPR002933">
    <property type="entry name" value="Peptidase_M20"/>
</dbReference>
<keyword evidence="5" id="KW-1185">Reference proteome</keyword>
<evidence type="ECO:0000256" key="1">
    <source>
        <dbReference type="ARBA" id="ARBA00022801"/>
    </source>
</evidence>
<dbReference type="NCBIfam" id="TIGR01891">
    <property type="entry name" value="amidohydrolases"/>
    <property type="match status" value="1"/>
</dbReference>
<proteinExistence type="predicted"/>
<dbReference type="PANTHER" id="PTHR30575">
    <property type="entry name" value="PEPTIDASE M20"/>
    <property type="match status" value="1"/>
</dbReference>
<evidence type="ECO:0000313" key="4">
    <source>
        <dbReference type="EMBL" id="MFC3717094.1"/>
    </source>
</evidence>
<evidence type="ECO:0000313" key="5">
    <source>
        <dbReference type="Proteomes" id="UP001595705"/>
    </source>
</evidence>
<protein>
    <submittedName>
        <fullName evidence="4">Amidohydrolase</fullName>
    </submittedName>
</protein>
<dbReference type="InterPro" id="IPR052030">
    <property type="entry name" value="Peptidase_M20/M20A_hydrolases"/>
</dbReference>
<dbReference type="InterPro" id="IPR011650">
    <property type="entry name" value="Peptidase_M20_dimer"/>
</dbReference>
<dbReference type="InterPro" id="IPR017145">
    <property type="entry name" value="Aminobenzoyl-glu_utiliz_pB"/>
</dbReference>
<feature type="signal peptide" evidence="2">
    <location>
        <begin position="1"/>
        <end position="28"/>
    </location>
</feature>
<dbReference type="PROSITE" id="PS51257">
    <property type="entry name" value="PROKAR_LIPOPROTEIN"/>
    <property type="match status" value="1"/>
</dbReference>
<name>A0ABV7XM50_9GAMM</name>
<accession>A0ABV7XM50</accession>